<accession>A0A4Y2CKI3</accession>
<sequence length="359" mass="40656">MFPTLHLPDTSFSYNHHDLTTSVRITRIGNHLKIAHDILEKIFHHPANSNNFTYIPPNTPNNCPFTKREVATLIHHLSKGKAPGPDGIDNIIIQQIFKTFLLMERFNICLKLAKFPDPLKVGKIILFLKSGKSKTGASSYRPISLLPTIEKVFEKLLTQRLHFHFEKNNSLSNLQYRFRDGESTEVASTKLLDSIHKGKASGDNVLVLSIGIKGVFDNIQHNAIQTYLDNSKCPTNIVNIFKNLLQNRKVILNTCEGPAIRDQKQGSCSGPALWNLVSNEIFQGNSPINTNIKAFADDFVLVFHARTRVQLESQINQSIAKFSAWTSRNQLQISADKTNYLLYSKLVRDTQHSLERQKN</sequence>
<dbReference type="GO" id="GO:0071897">
    <property type="term" value="P:DNA biosynthetic process"/>
    <property type="evidence" value="ECO:0007669"/>
    <property type="project" value="UniProtKB-ARBA"/>
</dbReference>
<gene>
    <name evidence="2" type="primary">R1A1-elementORF2_7</name>
    <name evidence="2" type="ORF">AVEN_41064_1</name>
</gene>
<dbReference type="AlphaFoldDB" id="A0A4Y2CKI3"/>
<keyword evidence="3" id="KW-1185">Reference proteome</keyword>
<dbReference type="PANTHER" id="PTHR19446">
    <property type="entry name" value="REVERSE TRANSCRIPTASES"/>
    <property type="match status" value="1"/>
</dbReference>
<dbReference type="PROSITE" id="PS50878">
    <property type="entry name" value="RT_POL"/>
    <property type="match status" value="1"/>
</dbReference>
<organism evidence="2 3">
    <name type="scientific">Araneus ventricosus</name>
    <name type="common">Orbweaver spider</name>
    <name type="synonym">Epeira ventricosa</name>
    <dbReference type="NCBI Taxonomy" id="182803"/>
    <lineage>
        <taxon>Eukaryota</taxon>
        <taxon>Metazoa</taxon>
        <taxon>Ecdysozoa</taxon>
        <taxon>Arthropoda</taxon>
        <taxon>Chelicerata</taxon>
        <taxon>Arachnida</taxon>
        <taxon>Araneae</taxon>
        <taxon>Araneomorphae</taxon>
        <taxon>Entelegynae</taxon>
        <taxon>Araneoidea</taxon>
        <taxon>Araneidae</taxon>
        <taxon>Araneus</taxon>
    </lineage>
</organism>
<dbReference type="OrthoDB" id="411871at2759"/>
<feature type="domain" description="Reverse transcriptase" evidence="1">
    <location>
        <begin position="108"/>
        <end position="359"/>
    </location>
</feature>
<evidence type="ECO:0000313" key="3">
    <source>
        <dbReference type="Proteomes" id="UP000499080"/>
    </source>
</evidence>
<proteinExistence type="predicted"/>
<reference evidence="2 3" key="1">
    <citation type="journal article" date="2019" name="Sci. Rep.">
        <title>Orb-weaving spider Araneus ventricosus genome elucidates the spidroin gene catalogue.</title>
        <authorList>
            <person name="Kono N."/>
            <person name="Nakamura H."/>
            <person name="Ohtoshi R."/>
            <person name="Moran D.A.P."/>
            <person name="Shinohara A."/>
            <person name="Yoshida Y."/>
            <person name="Fujiwara M."/>
            <person name="Mori M."/>
            <person name="Tomita M."/>
            <person name="Arakawa K."/>
        </authorList>
    </citation>
    <scope>NUCLEOTIDE SEQUENCE [LARGE SCALE GENOMIC DNA]</scope>
</reference>
<evidence type="ECO:0000313" key="2">
    <source>
        <dbReference type="EMBL" id="GBM04257.1"/>
    </source>
</evidence>
<dbReference type="SUPFAM" id="SSF56672">
    <property type="entry name" value="DNA/RNA polymerases"/>
    <property type="match status" value="1"/>
</dbReference>
<dbReference type="Pfam" id="PF00078">
    <property type="entry name" value="RVT_1"/>
    <property type="match status" value="1"/>
</dbReference>
<dbReference type="Proteomes" id="UP000499080">
    <property type="component" value="Unassembled WGS sequence"/>
</dbReference>
<protein>
    <recommendedName>
        <fullName evidence="1">Reverse transcriptase domain-containing protein</fullName>
    </recommendedName>
</protein>
<dbReference type="EMBL" id="BGPR01000200">
    <property type="protein sequence ID" value="GBM04257.1"/>
    <property type="molecule type" value="Genomic_DNA"/>
</dbReference>
<name>A0A4Y2CKI3_ARAVE</name>
<dbReference type="CDD" id="cd01650">
    <property type="entry name" value="RT_nLTR_like"/>
    <property type="match status" value="1"/>
</dbReference>
<dbReference type="InterPro" id="IPR043502">
    <property type="entry name" value="DNA/RNA_pol_sf"/>
</dbReference>
<evidence type="ECO:0000259" key="1">
    <source>
        <dbReference type="PROSITE" id="PS50878"/>
    </source>
</evidence>
<comment type="caution">
    <text evidence="2">The sequence shown here is derived from an EMBL/GenBank/DDBJ whole genome shotgun (WGS) entry which is preliminary data.</text>
</comment>
<dbReference type="InterPro" id="IPR000477">
    <property type="entry name" value="RT_dom"/>
</dbReference>